<evidence type="ECO:0000313" key="2">
    <source>
        <dbReference type="Proteomes" id="UP000003374"/>
    </source>
</evidence>
<name>A4BNS7_9GAMM</name>
<dbReference type="STRING" id="314278.NB231_10498"/>
<gene>
    <name evidence="1" type="ORF">NB231_10498</name>
</gene>
<protein>
    <submittedName>
        <fullName evidence="1">A protein</fullName>
    </submittedName>
</protein>
<dbReference type="Proteomes" id="UP000003374">
    <property type="component" value="Unassembled WGS sequence"/>
</dbReference>
<proteinExistence type="predicted"/>
<accession>A4BNS7</accession>
<sequence length="102" mass="11224">MSVTFVQSNTSRATIYLLSRPDYPGVDNHGIDSDLYGRDTKESSKRVTARASLWGIRQLQQIGGSPVTMWRQLSRLMELKGIDQDPGLALVEKAREAADSGG</sequence>
<dbReference type="EMBL" id="AAOF01000002">
    <property type="protein sequence ID" value="EAR22876.1"/>
    <property type="molecule type" value="Genomic_DNA"/>
</dbReference>
<dbReference type="HOGENOM" id="CLU_2274379_0_0_6"/>
<evidence type="ECO:0000313" key="1">
    <source>
        <dbReference type="EMBL" id="EAR22876.1"/>
    </source>
</evidence>
<reference evidence="1 2" key="1">
    <citation type="submission" date="2006-02" db="EMBL/GenBank/DDBJ databases">
        <authorList>
            <person name="Waterbury J."/>
            <person name="Ferriera S."/>
            <person name="Johnson J."/>
            <person name="Kravitz S."/>
            <person name="Halpern A."/>
            <person name="Remington K."/>
            <person name="Beeson K."/>
            <person name="Tran B."/>
            <person name="Rogers Y.-H."/>
            <person name="Friedman R."/>
            <person name="Venter J.C."/>
        </authorList>
    </citation>
    <scope>NUCLEOTIDE SEQUENCE [LARGE SCALE GENOMIC DNA]</scope>
    <source>
        <strain evidence="1 2">Nb-231</strain>
    </source>
</reference>
<keyword evidence="2" id="KW-1185">Reference proteome</keyword>
<dbReference type="RefSeq" id="WP_005002310.1">
    <property type="nucleotide sequence ID" value="NZ_CH672427.1"/>
</dbReference>
<organism evidence="1 2">
    <name type="scientific">Nitrococcus mobilis Nb-231</name>
    <dbReference type="NCBI Taxonomy" id="314278"/>
    <lineage>
        <taxon>Bacteria</taxon>
        <taxon>Pseudomonadati</taxon>
        <taxon>Pseudomonadota</taxon>
        <taxon>Gammaproteobacteria</taxon>
        <taxon>Chromatiales</taxon>
        <taxon>Ectothiorhodospiraceae</taxon>
        <taxon>Nitrococcus</taxon>
    </lineage>
</organism>
<dbReference type="AlphaFoldDB" id="A4BNS7"/>
<comment type="caution">
    <text evidence="1">The sequence shown here is derived from an EMBL/GenBank/DDBJ whole genome shotgun (WGS) entry which is preliminary data.</text>
</comment>